<accession>A0A6G1E4T5</accession>
<dbReference type="Proteomes" id="UP000479710">
    <property type="component" value="Unassembled WGS sequence"/>
</dbReference>
<feature type="compositionally biased region" description="Polar residues" evidence="1">
    <location>
        <begin position="157"/>
        <end position="167"/>
    </location>
</feature>
<dbReference type="EMBL" id="SPHZ02000005">
    <property type="protein sequence ID" value="KAF0919789.1"/>
    <property type="molecule type" value="Genomic_DNA"/>
</dbReference>
<gene>
    <name evidence="2" type="ORF">E2562_031652</name>
</gene>
<comment type="caution">
    <text evidence="2">The sequence shown here is derived from an EMBL/GenBank/DDBJ whole genome shotgun (WGS) entry which is preliminary data.</text>
</comment>
<feature type="compositionally biased region" description="Basic and acidic residues" evidence="1">
    <location>
        <begin position="95"/>
        <end position="105"/>
    </location>
</feature>
<feature type="compositionally biased region" description="Basic and acidic residues" evidence="1">
    <location>
        <begin position="146"/>
        <end position="156"/>
    </location>
</feature>
<dbReference type="OrthoDB" id="617505at2759"/>
<reference evidence="2 3" key="1">
    <citation type="submission" date="2019-11" db="EMBL/GenBank/DDBJ databases">
        <title>Whole genome sequence of Oryza granulata.</title>
        <authorList>
            <person name="Li W."/>
        </authorList>
    </citation>
    <scope>NUCLEOTIDE SEQUENCE [LARGE SCALE GENOMIC DNA]</scope>
    <source>
        <strain evidence="3">cv. Menghai</strain>
        <tissue evidence="2">Leaf</tissue>
    </source>
</reference>
<evidence type="ECO:0000313" key="3">
    <source>
        <dbReference type="Proteomes" id="UP000479710"/>
    </source>
</evidence>
<feature type="compositionally biased region" description="Gly residues" evidence="1">
    <location>
        <begin position="1"/>
        <end position="10"/>
    </location>
</feature>
<keyword evidence="3" id="KW-1185">Reference proteome</keyword>
<evidence type="ECO:0000313" key="2">
    <source>
        <dbReference type="EMBL" id="KAF0919789.1"/>
    </source>
</evidence>
<name>A0A6G1E4T5_9ORYZ</name>
<proteinExistence type="predicted"/>
<evidence type="ECO:0000256" key="1">
    <source>
        <dbReference type="SAM" id="MobiDB-lite"/>
    </source>
</evidence>
<protein>
    <submittedName>
        <fullName evidence="2">Uncharacterized protein</fullName>
    </submittedName>
</protein>
<feature type="region of interest" description="Disordered" evidence="1">
    <location>
        <begin position="69"/>
        <end position="167"/>
    </location>
</feature>
<organism evidence="2 3">
    <name type="scientific">Oryza meyeriana var. granulata</name>
    <dbReference type="NCBI Taxonomy" id="110450"/>
    <lineage>
        <taxon>Eukaryota</taxon>
        <taxon>Viridiplantae</taxon>
        <taxon>Streptophyta</taxon>
        <taxon>Embryophyta</taxon>
        <taxon>Tracheophyta</taxon>
        <taxon>Spermatophyta</taxon>
        <taxon>Magnoliopsida</taxon>
        <taxon>Liliopsida</taxon>
        <taxon>Poales</taxon>
        <taxon>Poaceae</taxon>
        <taxon>BOP clade</taxon>
        <taxon>Oryzoideae</taxon>
        <taxon>Oryzeae</taxon>
        <taxon>Oryzinae</taxon>
        <taxon>Oryza</taxon>
        <taxon>Oryza meyeriana</taxon>
    </lineage>
</organism>
<dbReference type="AlphaFoldDB" id="A0A6G1E4T5"/>
<sequence>MEVGASGGDSLGDREARLSGAMEVNAGPTEMLHLGAMEATSVFGRGSDGEAAFGRRELGMETGRQLRRRWRRGFYPKSQAVTEKEGKATSHKSNSTREKGGEKRQSIHLVLNPISPPPKPSPFLGAAAARSHERLHLAASGSPPRSDFDRSADEFRPSSSRPASQCRTPLMQVCQAEYFRQLLKPVT</sequence>
<feature type="region of interest" description="Disordered" evidence="1">
    <location>
        <begin position="1"/>
        <end position="24"/>
    </location>
</feature>